<protein>
    <submittedName>
        <fullName evidence="1">Uncharacterized protein</fullName>
    </submittedName>
</protein>
<dbReference type="RefSeq" id="WP_053984636.1">
    <property type="nucleotide sequence ID" value="NZ_JAQIFT010000044.1"/>
</dbReference>
<dbReference type="Proteomes" id="UP001169242">
    <property type="component" value="Unassembled WGS sequence"/>
</dbReference>
<accession>A0AA42J113</accession>
<reference evidence="1" key="1">
    <citation type="journal article" date="2023" name="Int. J. Syst. Evol. Microbiol.">
        <title>&lt;i&gt;Holtiella tumoricola&lt;/i&gt; gen. nov. sp. nov., isolated from a human clinical sample.</title>
        <authorList>
            <person name="Allen-Vercoe E."/>
            <person name="Daigneault M.C."/>
            <person name="Vancuren S.J."/>
            <person name="Cochrane K."/>
            <person name="O'Neal L.L."/>
            <person name="Sankaranarayanan K."/>
            <person name="Lawson P.A."/>
        </authorList>
    </citation>
    <scope>NUCLEOTIDE SEQUENCE</scope>
    <source>
        <strain evidence="1">CC70A</strain>
    </source>
</reference>
<organism evidence="1 2">
    <name type="scientific">Holtiella tumoricola</name>
    <dbReference type="NCBI Taxonomy" id="3018743"/>
    <lineage>
        <taxon>Bacteria</taxon>
        <taxon>Bacillati</taxon>
        <taxon>Bacillota</taxon>
        <taxon>Clostridia</taxon>
        <taxon>Lachnospirales</taxon>
        <taxon>Cellulosilyticaceae</taxon>
        <taxon>Holtiella</taxon>
    </lineage>
</organism>
<dbReference type="EMBL" id="JAQIFT010000044">
    <property type="protein sequence ID" value="MDA3732004.1"/>
    <property type="molecule type" value="Genomic_DNA"/>
</dbReference>
<keyword evidence="2" id="KW-1185">Reference proteome</keyword>
<evidence type="ECO:0000313" key="1">
    <source>
        <dbReference type="EMBL" id="MDA3732004.1"/>
    </source>
</evidence>
<gene>
    <name evidence="1" type="ORF">PBV87_10980</name>
</gene>
<dbReference type="AlphaFoldDB" id="A0AA42J113"/>
<comment type="caution">
    <text evidence="1">The sequence shown here is derived from an EMBL/GenBank/DDBJ whole genome shotgun (WGS) entry which is preliminary data.</text>
</comment>
<evidence type="ECO:0000313" key="2">
    <source>
        <dbReference type="Proteomes" id="UP001169242"/>
    </source>
</evidence>
<sequence length="100" mass="11853">MTNKLTYKIKEIITSKEYTDVIIKHKHDNYDVEISSAKIKFRYEPKVDKSCLSFGDSNGYTVCEVEDKNINEVILLEDSLSIETDEKIYYCYIDKKKLYY</sequence>
<proteinExistence type="predicted"/>
<name>A0AA42J113_9FIRM</name>